<dbReference type="OrthoDB" id="7552900at2759"/>
<organism evidence="2 3">
    <name type="scientific">Dermatophagoides pteronyssinus</name>
    <name type="common">European house dust mite</name>
    <dbReference type="NCBI Taxonomy" id="6956"/>
    <lineage>
        <taxon>Eukaryota</taxon>
        <taxon>Metazoa</taxon>
        <taxon>Ecdysozoa</taxon>
        <taxon>Arthropoda</taxon>
        <taxon>Chelicerata</taxon>
        <taxon>Arachnida</taxon>
        <taxon>Acari</taxon>
        <taxon>Acariformes</taxon>
        <taxon>Sarcoptiformes</taxon>
        <taxon>Astigmata</taxon>
        <taxon>Psoroptidia</taxon>
        <taxon>Analgoidea</taxon>
        <taxon>Pyroglyphidae</taxon>
        <taxon>Dermatophagoidinae</taxon>
        <taxon>Dermatophagoides</taxon>
    </lineage>
</organism>
<protein>
    <submittedName>
        <fullName evidence="3">Uncharacterized protein LOC113793720</fullName>
    </submittedName>
</protein>
<reference evidence="3" key="1">
    <citation type="submission" date="2025-08" db="UniProtKB">
        <authorList>
            <consortium name="RefSeq"/>
        </authorList>
    </citation>
    <scope>IDENTIFICATION</scope>
    <source>
        <strain evidence="3">Airmid</strain>
    </source>
</reference>
<feature type="region of interest" description="Disordered" evidence="1">
    <location>
        <begin position="115"/>
        <end position="137"/>
    </location>
</feature>
<dbReference type="InParanoid" id="A0A6P6Y563"/>
<dbReference type="Proteomes" id="UP000515146">
    <property type="component" value="Unplaced"/>
</dbReference>
<proteinExistence type="predicted"/>
<evidence type="ECO:0000313" key="3">
    <source>
        <dbReference type="RefSeq" id="XP_027199584.1"/>
    </source>
</evidence>
<dbReference type="KEGG" id="dpte:113793720"/>
<keyword evidence="2" id="KW-1185">Reference proteome</keyword>
<feature type="non-terminal residue" evidence="3">
    <location>
        <position position="259"/>
    </location>
</feature>
<sequence>MISVPDELKKKLTACRRSVSRLTDWRWDIERAEALRTELRALNDELFDLIPENEEVPSEIEEKVEYYNVKLDRYINRLKSPVSSFSSSSIRNDNAMSLDESSSSMVRNEHINVNLDAEDGDNVSHGGRVNNSDDSHDSVLPNDLGQNFANLSLSNTYRPIKTDQLPSFDGKYANWNSYKIMIENLLIKNDMISEDLKKSMLLKTVKNEPERIMSILIGQRLSLTEIWSKICAKFNDPQRAILEIKNDLKLIPKIESENE</sequence>
<gene>
    <name evidence="3" type="primary">LOC113793720</name>
</gene>
<name>A0A6P6Y563_DERPT</name>
<accession>A0A6P6Y563</accession>
<evidence type="ECO:0000313" key="2">
    <source>
        <dbReference type="Proteomes" id="UP000515146"/>
    </source>
</evidence>
<evidence type="ECO:0000256" key="1">
    <source>
        <dbReference type="SAM" id="MobiDB-lite"/>
    </source>
</evidence>
<dbReference type="RefSeq" id="XP_027199584.1">
    <property type="nucleotide sequence ID" value="XM_027343783.1"/>
</dbReference>
<dbReference type="AlphaFoldDB" id="A0A6P6Y563"/>